<accession>A0AAD8PBG8</accession>
<evidence type="ECO:0000313" key="2">
    <source>
        <dbReference type="EMBL" id="KAK1439606.1"/>
    </source>
</evidence>
<organism evidence="2 3">
    <name type="scientific">Tagetes erecta</name>
    <name type="common">African marigold</name>
    <dbReference type="NCBI Taxonomy" id="13708"/>
    <lineage>
        <taxon>Eukaryota</taxon>
        <taxon>Viridiplantae</taxon>
        <taxon>Streptophyta</taxon>
        <taxon>Embryophyta</taxon>
        <taxon>Tracheophyta</taxon>
        <taxon>Spermatophyta</taxon>
        <taxon>Magnoliopsida</taxon>
        <taxon>eudicotyledons</taxon>
        <taxon>Gunneridae</taxon>
        <taxon>Pentapetalae</taxon>
        <taxon>asterids</taxon>
        <taxon>campanulids</taxon>
        <taxon>Asterales</taxon>
        <taxon>Asteraceae</taxon>
        <taxon>Asteroideae</taxon>
        <taxon>Heliantheae alliance</taxon>
        <taxon>Tageteae</taxon>
        <taxon>Tagetes</taxon>
    </lineage>
</organism>
<comment type="caution">
    <text evidence="2">The sequence shown here is derived from an EMBL/GenBank/DDBJ whole genome shotgun (WGS) entry which is preliminary data.</text>
</comment>
<evidence type="ECO:0000256" key="1">
    <source>
        <dbReference type="SAM" id="MobiDB-lite"/>
    </source>
</evidence>
<feature type="compositionally biased region" description="Polar residues" evidence="1">
    <location>
        <begin position="1"/>
        <end position="12"/>
    </location>
</feature>
<sequence length="118" mass="12543">MKMKLFSSTANIGSKRKKPNIIDDIRESASGLPWASSSSGADNKVHVITKTSNTSSDTKDDEADFVAETAKQGVIAKAMETGLGVGEVGKKTLDNVWDATQTVKEAVAGDIDDEKKNI</sequence>
<dbReference type="AlphaFoldDB" id="A0AAD8PBG8"/>
<evidence type="ECO:0000313" key="3">
    <source>
        <dbReference type="Proteomes" id="UP001229421"/>
    </source>
</evidence>
<gene>
    <name evidence="2" type="ORF">QVD17_05426</name>
</gene>
<dbReference type="Proteomes" id="UP001229421">
    <property type="component" value="Unassembled WGS sequence"/>
</dbReference>
<name>A0AAD8PBG8_TARER</name>
<protein>
    <submittedName>
        <fullName evidence="2">Uncharacterized protein</fullName>
    </submittedName>
</protein>
<reference evidence="2" key="1">
    <citation type="journal article" date="2023" name="bioRxiv">
        <title>Improved chromosome-level genome assembly for marigold (Tagetes erecta).</title>
        <authorList>
            <person name="Jiang F."/>
            <person name="Yuan L."/>
            <person name="Wang S."/>
            <person name="Wang H."/>
            <person name="Xu D."/>
            <person name="Wang A."/>
            <person name="Fan W."/>
        </authorList>
    </citation>
    <scope>NUCLEOTIDE SEQUENCE</scope>
    <source>
        <strain evidence="2">WSJ</strain>
        <tissue evidence="2">Leaf</tissue>
    </source>
</reference>
<feature type="region of interest" description="Disordered" evidence="1">
    <location>
        <begin position="1"/>
        <end position="23"/>
    </location>
</feature>
<proteinExistence type="predicted"/>
<dbReference type="EMBL" id="JAUHHV010000001">
    <property type="protein sequence ID" value="KAK1439606.1"/>
    <property type="molecule type" value="Genomic_DNA"/>
</dbReference>
<keyword evidence="3" id="KW-1185">Reference proteome</keyword>